<dbReference type="GO" id="GO:0000105">
    <property type="term" value="P:L-histidine biosynthetic process"/>
    <property type="evidence" value="ECO:0007669"/>
    <property type="project" value="UniProtKB-UniRule"/>
</dbReference>
<dbReference type="PROSITE" id="PS50862">
    <property type="entry name" value="AA_TRNA_LIGASE_II"/>
    <property type="match status" value="1"/>
</dbReference>
<gene>
    <name evidence="9 12" type="primary">hisZ</name>
    <name evidence="12" type="ORF">EAL2_c14150</name>
</gene>
<evidence type="ECO:0000256" key="3">
    <source>
        <dbReference type="ARBA" id="ARBA00005539"/>
    </source>
</evidence>
<evidence type="ECO:0000256" key="8">
    <source>
        <dbReference type="ARBA" id="ARBA00025246"/>
    </source>
</evidence>
<dbReference type="InterPro" id="IPR006195">
    <property type="entry name" value="aa-tRNA-synth_II"/>
</dbReference>
<dbReference type="GO" id="GO:0006427">
    <property type="term" value="P:histidyl-tRNA aminoacylation"/>
    <property type="evidence" value="ECO:0007669"/>
    <property type="project" value="TreeGrafter"/>
</dbReference>
<dbReference type="STRING" id="1286171.EAL2_c14150"/>
<dbReference type="HAMAP" id="MF_00125">
    <property type="entry name" value="HisZ"/>
    <property type="match status" value="1"/>
</dbReference>
<evidence type="ECO:0000313" key="13">
    <source>
        <dbReference type="Proteomes" id="UP000019591"/>
    </source>
</evidence>
<accession>W8T770</accession>
<evidence type="ECO:0000256" key="9">
    <source>
        <dbReference type="HAMAP-Rule" id="MF_00125"/>
    </source>
</evidence>
<dbReference type="Proteomes" id="UP000019591">
    <property type="component" value="Chromosome"/>
</dbReference>
<evidence type="ECO:0000259" key="11">
    <source>
        <dbReference type="PROSITE" id="PS50862"/>
    </source>
</evidence>
<evidence type="ECO:0000256" key="5">
    <source>
        <dbReference type="ARBA" id="ARBA00022490"/>
    </source>
</evidence>
<comment type="subunit">
    <text evidence="9">Heteromultimer composed of HisG and HisZ subunits.</text>
</comment>
<dbReference type="UniPathway" id="UPA00031">
    <property type="reaction ID" value="UER00006"/>
</dbReference>
<evidence type="ECO:0000256" key="4">
    <source>
        <dbReference type="ARBA" id="ARBA00020397"/>
    </source>
</evidence>
<dbReference type="InterPro" id="IPR004517">
    <property type="entry name" value="HisZ"/>
</dbReference>
<dbReference type="OrthoDB" id="9800814at2"/>
<dbReference type="GO" id="GO:0005737">
    <property type="term" value="C:cytoplasm"/>
    <property type="evidence" value="ECO:0007669"/>
    <property type="project" value="UniProtKB-SubCell"/>
</dbReference>
<dbReference type="NCBIfam" id="TIGR00443">
    <property type="entry name" value="hisZ_biosyn_reg"/>
    <property type="match status" value="1"/>
</dbReference>
<dbReference type="PANTHER" id="PTHR43707">
    <property type="entry name" value="HISTIDYL-TRNA SYNTHETASE"/>
    <property type="match status" value="1"/>
</dbReference>
<dbReference type="InterPro" id="IPR041715">
    <property type="entry name" value="HisRS-like_core"/>
</dbReference>
<comment type="miscellaneous">
    <text evidence="9">This function is generally fulfilled by the C-terminal part of HisG, which is missing in some bacteria such as this one.</text>
</comment>
<dbReference type="PATRIC" id="fig|1286171.3.peg.1365"/>
<feature type="binding site" evidence="10">
    <location>
        <position position="129"/>
    </location>
    <ligand>
        <name>L-histidine</name>
        <dbReference type="ChEBI" id="CHEBI:57595"/>
    </ligand>
</feature>
<dbReference type="AlphaFoldDB" id="W8T770"/>
<dbReference type="PANTHER" id="PTHR43707:SF6">
    <property type="entry name" value="ATP PHOSPHORIBOSYLTRANSFERASE REGULATORY SUBUNIT"/>
    <property type="match status" value="1"/>
</dbReference>
<organism evidence="12 13">
    <name type="scientific">Peptoclostridium acidaminophilum DSM 3953</name>
    <dbReference type="NCBI Taxonomy" id="1286171"/>
    <lineage>
        <taxon>Bacteria</taxon>
        <taxon>Bacillati</taxon>
        <taxon>Bacillota</taxon>
        <taxon>Clostridia</taxon>
        <taxon>Peptostreptococcales</taxon>
        <taxon>Peptoclostridiaceae</taxon>
        <taxon>Peptoclostridium</taxon>
    </lineage>
</organism>
<name>W8T770_PEPAC</name>
<keyword evidence="5 9" id="KW-0963">Cytoplasm</keyword>
<dbReference type="CDD" id="cd00773">
    <property type="entry name" value="HisRS-like_core"/>
    <property type="match status" value="1"/>
</dbReference>
<dbReference type="eggNOG" id="COG3705">
    <property type="taxonomic scope" value="Bacteria"/>
</dbReference>
<dbReference type="InterPro" id="IPR045864">
    <property type="entry name" value="aa-tRNA-synth_II/BPL/LPL"/>
</dbReference>
<reference evidence="12 13" key="1">
    <citation type="journal article" date="2014" name="Genome Announc.">
        <title>Complete Genome Sequence of Amino Acid-Utilizing Eubacterium acidaminophilum al-2 (DSM 3953).</title>
        <authorList>
            <person name="Poehlein A."/>
            <person name="Andreesen J.R."/>
            <person name="Daniel R."/>
        </authorList>
    </citation>
    <scope>NUCLEOTIDE SEQUENCE [LARGE SCALE GENOMIC DNA]</scope>
    <source>
        <strain evidence="12 13">DSM 3953</strain>
    </source>
</reference>
<dbReference type="GO" id="GO:0016757">
    <property type="term" value="F:glycosyltransferase activity"/>
    <property type="evidence" value="ECO:0007669"/>
    <property type="project" value="UniProtKB-KW"/>
</dbReference>
<proteinExistence type="inferred from homology"/>
<keyword evidence="12" id="KW-0328">Glycosyltransferase</keyword>
<keyword evidence="7 9" id="KW-0368">Histidine biosynthesis</keyword>
<dbReference type="GO" id="GO:0140096">
    <property type="term" value="F:catalytic activity, acting on a protein"/>
    <property type="evidence" value="ECO:0007669"/>
    <property type="project" value="UniProtKB-ARBA"/>
</dbReference>
<comment type="similarity">
    <text evidence="3 9">Belongs to the class-II aminoacyl-tRNA synthetase family. HisZ subfamily.</text>
</comment>
<evidence type="ECO:0000256" key="6">
    <source>
        <dbReference type="ARBA" id="ARBA00022605"/>
    </source>
</evidence>
<keyword evidence="12" id="KW-0808">Transferase</keyword>
<feature type="binding site" evidence="10">
    <location>
        <position position="111"/>
    </location>
    <ligand>
        <name>L-histidine</name>
        <dbReference type="ChEBI" id="CHEBI:57595"/>
    </ligand>
</feature>
<evidence type="ECO:0000256" key="2">
    <source>
        <dbReference type="ARBA" id="ARBA00004667"/>
    </source>
</evidence>
<feature type="binding site" evidence="10">
    <location>
        <position position="125"/>
    </location>
    <ligand>
        <name>L-histidine</name>
        <dbReference type="ChEBI" id="CHEBI:57595"/>
    </ligand>
</feature>
<feature type="domain" description="Aminoacyl-transfer RNA synthetases class-II family profile" evidence="11">
    <location>
        <begin position="20"/>
        <end position="325"/>
    </location>
</feature>
<comment type="function">
    <text evidence="8 9">Required for the first step of histidine biosynthesis. May allow the feedback regulation of ATP phosphoribosyltransferase activity by histidine.</text>
</comment>
<protein>
    <recommendedName>
        <fullName evidence="4 9">ATP phosphoribosyltransferase regulatory subunit</fullName>
    </recommendedName>
</protein>
<sequence>MVNIFYKVPQGAKDEFYEFFQTKESIVRNFKKIFRSYAYKQISTPVFEYYDFFVQSPGTIKKEELFKLIDTKGDVLVLRPDLTIPIARMAVNNRKRIKDYLKLFYVSKVFRMDAKDSEGKKEFTQAGVEYFGNQNPDADAEVINIAIKTLLSCGIEKFQIDIGQSSFFKGLMDEIDISPADRERLKTIIENKNFVELEKFLMFNDIEDRVKEVIIKIPELYGNTEQVIKEAKSICLNREMESAIENLEQVYHILLDYGYEDYISIDLGLINHLDYYTGVIFKGYMSNYGKIILSGGRYDKLTESYGHYIPATGFGMDVDELITGLKKLGLDTSEAVSTDYLLVYSDKNRKRIIKASDLLREREMVIETDFLKGYGYHMDYARETGIRKLVICEGESASIIDVATQEKEELSVEEFEKRCTTLK</sequence>
<dbReference type="HOGENOM" id="CLU_025113_0_2_9"/>
<dbReference type="Pfam" id="PF13393">
    <property type="entry name" value="tRNA-synt_His"/>
    <property type="match status" value="1"/>
</dbReference>
<dbReference type="RefSeq" id="WP_025435694.1">
    <property type="nucleotide sequence ID" value="NZ_CP007452.1"/>
</dbReference>
<comment type="subcellular location">
    <subcellularLocation>
        <location evidence="1 9">Cytoplasm</location>
    </subcellularLocation>
</comment>
<keyword evidence="13" id="KW-1185">Reference proteome</keyword>
<evidence type="ECO:0000313" key="12">
    <source>
        <dbReference type="EMBL" id="AHM56710.1"/>
    </source>
</evidence>
<evidence type="ECO:0000256" key="10">
    <source>
        <dbReference type="PIRSR" id="PIRSR001549-1"/>
    </source>
</evidence>
<dbReference type="PIRSF" id="PIRSF001549">
    <property type="entry name" value="His-tRNA_synth"/>
    <property type="match status" value="1"/>
</dbReference>
<dbReference type="GO" id="GO:0004821">
    <property type="term" value="F:histidine-tRNA ligase activity"/>
    <property type="evidence" value="ECO:0007669"/>
    <property type="project" value="TreeGrafter"/>
</dbReference>
<dbReference type="Gene3D" id="3.30.930.10">
    <property type="entry name" value="Bira Bifunctional Protein, Domain 2"/>
    <property type="match status" value="1"/>
</dbReference>
<feature type="binding site" evidence="10">
    <location>
        <begin position="81"/>
        <end position="83"/>
    </location>
    <ligand>
        <name>L-histidine</name>
        <dbReference type="ChEBI" id="CHEBI:57595"/>
    </ligand>
</feature>
<keyword evidence="6 9" id="KW-0028">Amino-acid biosynthesis</keyword>
<evidence type="ECO:0000256" key="7">
    <source>
        <dbReference type="ARBA" id="ARBA00023102"/>
    </source>
</evidence>
<dbReference type="SUPFAM" id="SSF55681">
    <property type="entry name" value="Class II aaRS and biotin synthetases"/>
    <property type="match status" value="1"/>
</dbReference>
<dbReference type="EMBL" id="CP007452">
    <property type="protein sequence ID" value="AHM56710.1"/>
    <property type="molecule type" value="Genomic_DNA"/>
</dbReference>
<comment type="pathway">
    <text evidence="2 9">Amino-acid biosynthesis; L-histidine biosynthesis; L-histidine from 5-phospho-alpha-D-ribose 1-diphosphate: step 1/9.</text>
</comment>
<dbReference type="InterPro" id="IPR004516">
    <property type="entry name" value="HisRS/HisZ"/>
</dbReference>
<feature type="binding site" evidence="10">
    <location>
        <begin position="275"/>
        <end position="276"/>
    </location>
    <ligand>
        <name>L-histidine</name>
        <dbReference type="ChEBI" id="CHEBI:57595"/>
    </ligand>
</feature>
<dbReference type="KEGG" id="eac:EAL2_c14150"/>
<evidence type="ECO:0000256" key="1">
    <source>
        <dbReference type="ARBA" id="ARBA00004496"/>
    </source>
</evidence>